<proteinExistence type="predicted"/>
<dbReference type="EMBL" id="JACEFO010001681">
    <property type="protein sequence ID" value="KAF8721726.1"/>
    <property type="molecule type" value="Genomic_DNA"/>
</dbReference>
<organism evidence="1 2">
    <name type="scientific">Digitaria exilis</name>
    <dbReference type="NCBI Taxonomy" id="1010633"/>
    <lineage>
        <taxon>Eukaryota</taxon>
        <taxon>Viridiplantae</taxon>
        <taxon>Streptophyta</taxon>
        <taxon>Embryophyta</taxon>
        <taxon>Tracheophyta</taxon>
        <taxon>Spermatophyta</taxon>
        <taxon>Magnoliopsida</taxon>
        <taxon>Liliopsida</taxon>
        <taxon>Poales</taxon>
        <taxon>Poaceae</taxon>
        <taxon>PACMAD clade</taxon>
        <taxon>Panicoideae</taxon>
        <taxon>Panicodae</taxon>
        <taxon>Paniceae</taxon>
        <taxon>Anthephorinae</taxon>
        <taxon>Digitaria</taxon>
    </lineage>
</organism>
<dbReference type="AlphaFoldDB" id="A0A835CCG7"/>
<name>A0A835CCG7_9POAL</name>
<gene>
    <name evidence="1" type="ORF">HU200_022902</name>
</gene>
<sequence>MNRLLVKAKQSTFHLAIPSPPLEKETAPRSVQSVVPWRAVEKATQAAAILSTSPFAQLARKLVSIDAGIRVTFLTAAGTVPRVEAMLSSAPAGAVTVMSLNLPRVPGLPEGASTMAEDCVCTPA</sequence>
<comment type="caution">
    <text evidence="1">The sequence shown here is derived from an EMBL/GenBank/DDBJ whole genome shotgun (WGS) entry which is preliminary data.</text>
</comment>
<dbReference type="Proteomes" id="UP000636709">
    <property type="component" value="Unassembled WGS sequence"/>
</dbReference>
<evidence type="ECO:0000313" key="1">
    <source>
        <dbReference type="EMBL" id="KAF8721726.1"/>
    </source>
</evidence>
<evidence type="ECO:0000313" key="2">
    <source>
        <dbReference type="Proteomes" id="UP000636709"/>
    </source>
</evidence>
<keyword evidence="2" id="KW-1185">Reference proteome</keyword>
<protein>
    <submittedName>
        <fullName evidence="1">Uncharacterized protein</fullName>
    </submittedName>
</protein>
<accession>A0A835CCG7</accession>
<reference evidence="1" key="1">
    <citation type="submission" date="2020-07" db="EMBL/GenBank/DDBJ databases">
        <title>Genome sequence and genetic diversity analysis of an under-domesticated orphan crop, white fonio (Digitaria exilis).</title>
        <authorList>
            <person name="Bennetzen J.L."/>
            <person name="Chen S."/>
            <person name="Ma X."/>
            <person name="Wang X."/>
            <person name="Yssel A.E.J."/>
            <person name="Chaluvadi S.R."/>
            <person name="Johnson M."/>
            <person name="Gangashetty P."/>
            <person name="Hamidou F."/>
            <person name="Sanogo M.D."/>
            <person name="Zwaenepoel A."/>
            <person name="Wallace J."/>
            <person name="Van De Peer Y."/>
            <person name="Van Deynze A."/>
        </authorList>
    </citation>
    <scope>NUCLEOTIDE SEQUENCE</scope>
    <source>
        <tissue evidence="1">Leaves</tissue>
    </source>
</reference>